<dbReference type="GO" id="GO:0000160">
    <property type="term" value="P:phosphorelay signal transduction system"/>
    <property type="evidence" value="ECO:0007669"/>
    <property type="project" value="InterPro"/>
</dbReference>
<dbReference type="PROSITE" id="PS50110">
    <property type="entry name" value="RESPONSE_REGULATORY"/>
    <property type="match status" value="1"/>
</dbReference>
<accession>A0A2S1LCQ9</accession>
<dbReference type="InterPro" id="IPR011006">
    <property type="entry name" value="CheY-like_superfamily"/>
</dbReference>
<dbReference type="EMBL" id="CP020918">
    <property type="protein sequence ID" value="AWG21545.1"/>
    <property type="molecule type" value="Genomic_DNA"/>
</dbReference>
<sequence length="127" mass="14696">MIKKVLLIDDDPITNFVNSKIIKNLKLCELVDIKTSGQLALDYLYGLENDFPELILLDINMPIMSGFDFLEEYYKYGFNCNKSRIIMLTSSVFEFDKTKALQFDKVISFVSKPLTDEKVLSMYNLLT</sequence>
<evidence type="ECO:0000259" key="2">
    <source>
        <dbReference type="PROSITE" id="PS50110"/>
    </source>
</evidence>
<dbReference type="PANTHER" id="PTHR44520">
    <property type="entry name" value="RESPONSE REGULATOR RCP1-RELATED"/>
    <property type="match status" value="1"/>
</dbReference>
<feature type="modified residue" description="4-aspartylphosphate" evidence="1">
    <location>
        <position position="58"/>
    </location>
</feature>
<evidence type="ECO:0000256" key="1">
    <source>
        <dbReference type="PROSITE-ProRule" id="PRU00169"/>
    </source>
</evidence>
<proteinExistence type="predicted"/>
<name>A0A2S1LCQ9_9FLAO</name>
<dbReference type="Proteomes" id="UP000244527">
    <property type="component" value="Chromosome"/>
</dbReference>
<dbReference type="KEGG" id="ffa:FFWV33_08380"/>
<dbReference type="RefSeq" id="WP_108740483.1">
    <property type="nucleotide sequence ID" value="NZ_CP020918.1"/>
</dbReference>
<dbReference type="SMART" id="SM00448">
    <property type="entry name" value="REC"/>
    <property type="match status" value="1"/>
</dbReference>
<evidence type="ECO:0000313" key="3">
    <source>
        <dbReference type="EMBL" id="AWG21545.1"/>
    </source>
</evidence>
<gene>
    <name evidence="3" type="ORF">FFWV33_08380</name>
</gene>
<organism evidence="3 4">
    <name type="scientific">Flavobacterium faecale</name>
    <dbReference type="NCBI Taxonomy" id="1355330"/>
    <lineage>
        <taxon>Bacteria</taxon>
        <taxon>Pseudomonadati</taxon>
        <taxon>Bacteroidota</taxon>
        <taxon>Flavobacteriia</taxon>
        <taxon>Flavobacteriales</taxon>
        <taxon>Flavobacteriaceae</taxon>
        <taxon>Flavobacterium</taxon>
    </lineage>
</organism>
<reference evidence="3 4" key="1">
    <citation type="submission" date="2017-04" db="EMBL/GenBank/DDBJ databases">
        <title>Compelte genome sequence of WV33.</title>
        <authorList>
            <person name="Lee P.C."/>
        </authorList>
    </citation>
    <scope>NUCLEOTIDE SEQUENCE [LARGE SCALE GENOMIC DNA]</scope>
    <source>
        <strain evidence="3 4">WV33</strain>
    </source>
</reference>
<feature type="domain" description="Response regulatory" evidence="2">
    <location>
        <begin position="4"/>
        <end position="127"/>
    </location>
</feature>
<dbReference type="SUPFAM" id="SSF52172">
    <property type="entry name" value="CheY-like"/>
    <property type="match status" value="1"/>
</dbReference>
<keyword evidence="1" id="KW-0597">Phosphoprotein</keyword>
<keyword evidence="4" id="KW-1185">Reference proteome</keyword>
<dbReference type="InterPro" id="IPR001789">
    <property type="entry name" value="Sig_transdc_resp-reg_receiver"/>
</dbReference>
<evidence type="ECO:0000313" key="4">
    <source>
        <dbReference type="Proteomes" id="UP000244527"/>
    </source>
</evidence>
<dbReference type="Pfam" id="PF00072">
    <property type="entry name" value="Response_reg"/>
    <property type="match status" value="1"/>
</dbReference>
<dbReference type="AlphaFoldDB" id="A0A2S1LCQ9"/>
<dbReference type="InterPro" id="IPR052893">
    <property type="entry name" value="TCS_response_regulator"/>
</dbReference>
<protein>
    <recommendedName>
        <fullName evidence="2">Response regulatory domain-containing protein</fullName>
    </recommendedName>
</protein>
<dbReference type="Gene3D" id="3.40.50.2300">
    <property type="match status" value="1"/>
</dbReference>
<dbReference type="PANTHER" id="PTHR44520:SF2">
    <property type="entry name" value="RESPONSE REGULATOR RCP1"/>
    <property type="match status" value="1"/>
</dbReference>
<dbReference type="OrthoDB" id="673128at2"/>